<dbReference type="Proteomes" id="UP001279734">
    <property type="component" value="Unassembled WGS sequence"/>
</dbReference>
<dbReference type="SUPFAM" id="SSF52058">
    <property type="entry name" value="L domain-like"/>
    <property type="match status" value="1"/>
</dbReference>
<evidence type="ECO:0000313" key="2">
    <source>
        <dbReference type="EMBL" id="GMH24640.1"/>
    </source>
</evidence>
<dbReference type="Gene3D" id="1.10.8.430">
    <property type="entry name" value="Helical domain of apoptotic protease-activating factors"/>
    <property type="match status" value="1"/>
</dbReference>
<reference evidence="2" key="1">
    <citation type="submission" date="2023-05" db="EMBL/GenBank/DDBJ databases">
        <title>Nepenthes gracilis genome sequencing.</title>
        <authorList>
            <person name="Fukushima K."/>
        </authorList>
    </citation>
    <scope>NUCLEOTIDE SEQUENCE</scope>
    <source>
        <strain evidence="2">SING2019-196</strain>
    </source>
</reference>
<name>A0AAD3T7W7_NEPGR</name>
<dbReference type="InterPro" id="IPR027417">
    <property type="entry name" value="P-loop_NTPase"/>
</dbReference>
<protein>
    <submittedName>
        <fullName evidence="2">Uncharacterized protein</fullName>
    </submittedName>
</protein>
<keyword evidence="3" id="KW-1185">Reference proteome</keyword>
<dbReference type="AlphaFoldDB" id="A0AAD3T7W7"/>
<gene>
    <name evidence="2" type="ORF">Nepgr_026483</name>
</gene>
<keyword evidence="1" id="KW-0611">Plant defense</keyword>
<dbReference type="PANTHER" id="PTHR36766">
    <property type="entry name" value="PLANT BROAD-SPECTRUM MILDEW RESISTANCE PROTEIN RPW8"/>
    <property type="match status" value="1"/>
</dbReference>
<dbReference type="SUPFAM" id="SSF52540">
    <property type="entry name" value="P-loop containing nucleoside triphosphate hydrolases"/>
    <property type="match status" value="1"/>
</dbReference>
<organism evidence="2 3">
    <name type="scientific">Nepenthes gracilis</name>
    <name type="common">Slender pitcher plant</name>
    <dbReference type="NCBI Taxonomy" id="150966"/>
    <lineage>
        <taxon>Eukaryota</taxon>
        <taxon>Viridiplantae</taxon>
        <taxon>Streptophyta</taxon>
        <taxon>Embryophyta</taxon>
        <taxon>Tracheophyta</taxon>
        <taxon>Spermatophyta</taxon>
        <taxon>Magnoliopsida</taxon>
        <taxon>eudicotyledons</taxon>
        <taxon>Gunneridae</taxon>
        <taxon>Pentapetalae</taxon>
        <taxon>Caryophyllales</taxon>
        <taxon>Nepenthaceae</taxon>
        <taxon>Nepenthes</taxon>
    </lineage>
</organism>
<evidence type="ECO:0000313" key="3">
    <source>
        <dbReference type="Proteomes" id="UP001279734"/>
    </source>
</evidence>
<dbReference type="GO" id="GO:0006952">
    <property type="term" value="P:defense response"/>
    <property type="evidence" value="ECO:0007669"/>
    <property type="project" value="UniProtKB-KW"/>
</dbReference>
<dbReference type="PANTHER" id="PTHR36766:SF35">
    <property type="entry name" value="DISEASE RESISTANCE PROTEIN RGA3"/>
    <property type="match status" value="1"/>
</dbReference>
<proteinExistence type="predicted"/>
<evidence type="ECO:0000256" key="1">
    <source>
        <dbReference type="ARBA" id="ARBA00022821"/>
    </source>
</evidence>
<dbReference type="EMBL" id="BSYO01000028">
    <property type="protein sequence ID" value="GMH24640.1"/>
    <property type="molecule type" value="Genomic_DNA"/>
</dbReference>
<dbReference type="Gene3D" id="3.80.10.10">
    <property type="entry name" value="Ribonuclease Inhibitor"/>
    <property type="match status" value="1"/>
</dbReference>
<sequence>MLSKVVAKIAGVIPYELKEFSDGKSWSLSERMAFELGQHQKNSYLVEIGKQIVKKCPNVPPAITTLGSLLCGKDRNKWLAFKGNEKCFFQHVTADELGDIRKCKFHDLMHDLAQEVAGVECVVAKSVESDIDKRAHHLSLGYSLKLSLEICGSLKLKLLQTYLDLSHLPKALLASIANLHNLQTLELHACYKLTSLPMDIKKLINVGDLDLKGRWKEARTTTSKAHATLSSMDAIGQWQKLLSWPSFPELSILYLGSCPNLTAMPLCPKVSYLSPLKVNEDLSVRKMMASPESFSAAASQCSSTSSSWALSKL</sequence>
<dbReference type="InterPro" id="IPR042197">
    <property type="entry name" value="Apaf_helical"/>
</dbReference>
<dbReference type="GO" id="GO:0043531">
    <property type="term" value="F:ADP binding"/>
    <property type="evidence" value="ECO:0007669"/>
    <property type="project" value="InterPro"/>
</dbReference>
<comment type="caution">
    <text evidence="2">The sequence shown here is derived from an EMBL/GenBank/DDBJ whole genome shotgun (WGS) entry which is preliminary data.</text>
</comment>
<accession>A0AAD3T7W7</accession>
<dbReference type="InterPro" id="IPR032675">
    <property type="entry name" value="LRR_dom_sf"/>
</dbReference>